<organism evidence="3 4">
    <name type="scientific">Kineosphaera limosa NBRC 100340</name>
    <dbReference type="NCBI Taxonomy" id="1184609"/>
    <lineage>
        <taxon>Bacteria</taxon>
        <taxon>Bacillati</taxon>
        <taxon>Actinomycetota</taxon>
        <taxon>Actinomycetes</taxon>
        <taxon>Micrococcales</taxon>
        <taxon>Dermatophilaceae</taxon>
        <taxon>Kineosphaera</taxon>
    </lineage>
</organism>
<dbReference type="PANTHER" id="PTHR43003:SF6">
    <property type="entry name" value="DNA GLYCOSYLASE"/>
    <property type="match status" value="1"/>
</dbReference>
<protein>
    <recommendedName>
        <fullName evidence="5">3-methyladenine DNA glycosylase</fullName>
    </recommendedName>
</protein>
<keyword evidence="4" id="KW-1185">Reference proteome</keyword>
<dbReference type="GO" id="GO:0008725">
    <property type="term" value="F:DNA-3-methyladenine glycosylase activity"/>
    <property type="evidence" value="ECO:0007669"/>
    <property type="project" value="TreeGrafter"/>
</dbReference>
<dbReference type="GO" id="GO:0032131">
    <property type="term" value="F:alkylated DNA binding"/>
    <property type="evidence" value="ECO:0007669"/>
    <property type="project" value="TreeGrafter"/>
</dbReference>
<dbReference type="EMBL" id="BAHD01000067">
    <property type="protein sequence ID" value="GAB97419.1"/>
    <property type="molecule type" value="Genomic_DNA"/>
</dbReference>
<dbReference type="STRING" id="1184609.KILIM_067_00200"/>
<dbReference type="Gene3D" id="1.10.340.30">
    <property type="entry name" value="Hypothetical protein, domain 2"/>
    <property type="match status" value="1"/>
</dbReference>
<dbReference type="Proteomes" id="UP000008366">
    <property type="component" value="Unassembled WGS sequence"/>
</dbReference>
<dbReference type="GO" id="GO:0005737">
    <property type="term" value="C:cytoplasm"/>
    <property type="evidence" value="ECO:0007669"/>
    <property type="project" value="TreeGrafter"/>
</dbReference>
<dbReference type="InterPro" id="IPR051912">
    <property type="entry name" value="Alkylbase_DNA_Glycosylase/TA"/>
</dbReference>
<evidence type="ECO:0000313" key="3">
    <source>
        <dbReference type="EMBL" id="GAB97419.1"/>
    </source>
</evidence>
<evidence type="ECO:0000256" key="2">
    <source>
        <dbReference type="ARBA" id="ARBA00023204"/>
    </source>
</evidence>
<comment type="caution">
    <text evidence="3">The sequence shown here is derived from an EMBL/GenBank/DDBJ whole genome shotgun (WGS) entry which is preliminary data.</text>
</comment>
<reference evidence="3 4" key="1">
    <citation type="submission" date="2012-08" db="EMBL/GenBank/DDBJ databases">
        <title>Whole genome shotgun sequence of Kineosphaera limosa NBRC 100340.</title>
        <authorList>
            <person name="Yoshida I."/>
            <person name="Isaki S."/>
            <person name="Hosoyama A."/>
            <person name="Tsuchikane K."/>
            <person name="Katsumata H."/>
            <person name="Ando Y."/>
            <person name="Ohji S."/>
            <person name="Hamada M."/>
            <person name="Tamura T."/>
            <person name="Yamazoe A."/>
            <person name="Yamazaki S."/>
            <person name="Fujita N."/>
        </authorList>
    </citation>
    <scope>NUCLEOTIDE SEQUENCE [LARGE SCALE GENOMIC DNA]</scope>
    <source>
        <strain evidence="3 4">NBRC 100340</strain>
    </source>
</reference>
<dbReference type="SUPFAM" id="SSF48150">
    <property type="entry name" value="DNA-glycosylase"/>
    <property type="match status" value="1"/>
</dbReference>
<evidence type="ECO:0008006" key="5">
    <source>
        <dbReference type="Google" id="ProtNLM"/>
    </source>
</evidence>
<keyword evidence="2" id="KW-0234">DNA repair</keyword>
<evidence type="ECO:0000256" key="1">
    <source>
        <dbReference type="ARBA" id="ARBA00022763"/>
    </source>
</evidence>
<dbReference type="AlphaFoldDB" id="K6XF28"/>
<dbReference type="InterPro" id="IPR011257">
    <property type="entry name" value="DNA_glycosylase"/>
</dbReference>
<dbReference type="GO" id="GO:0043916">
    <property type="term" value="F:DNA-7-methylguanine glycosylase activity"/>
    <property type="evidence" value="ECO:0007669"/>
    <property type="project" value="TreeGrafter"/>
</dbReference>
<dbReference type="eggNOG" id="COG0122">
    <property type="taxonomic scope" value="Bacteria"/>
</dbReference>
<gene>
    <name evidence="3" type="ORF">KILIM_067_00200</name>
</gene>
<dbReference type="GO" id="GO:0006285">
    <property type="term" value="P:base-excision repair, AP site formation"/>
    <property type="evidence" value="ECO:0007669"/>
    <property type="project" value="TreeGrafter"/>
</dbReference>
<keyword evidence="1" id="KW-0227">DNA damage</keyword>
<dbReference type="PANTHER" id="PTHR43003">
    <property type="entry name" value="DNA-3-METHYLADENINE GLYCOSYLASE"/>
    <property type="match status" value="1"/>
</dbReference>
<dbReference type="GO" id="GO:0032993">
    <property type="term" value="C:protein-DNA complex"/>
    <property type="evidence" value="ECO:0007669"/>
    <property type="project" value="TreeGrafter"/>
</dbReference>
<accession>K6XF28</accession>
<dbReference type="GO" id="GO:0006307">
    <property type="term" value="P:DNA alkylation repair"/>
    <property type="evidence" value="ECO:0007669"/>
    <property type="project" value="TreeGrafter"/>
</dbReference>
<name>K6XF28_9MICO</name>
<evidence type="ECO:0000313" key="4">
    <source>
        <dbReference type="Proteomes" id="UP000008366"/>
    </source>
</evidence>
<proteinExistence type="predicted"/>
<sequence length="300" mass="32484">MIATWSALRRGGGDPTFARRGRVVIKAWGTPTGPLTMRVAQPAPGEPVVVRAWGPGAQWLTASPERLPAMCGGLDDPSGFVPEHEVLRRATDRWPGVRVPATGLVIEALVPSIIEQRVTGAEAFTSYRRLVRRYGQPAPGPAGRPGVAGERPLMAPPTAREWALIPSWEWLRAGVDSQRSDTVMRALRVAGSLERCVGLPSAQARARLMAVPGVGVWTAAEVAHIALGDADAVSFGDYHVARNIGVALTGEPVDDEELAVLLRPYVGHRYRVQRYVELLGIAPERHGARRSLPTHLPTRW</sequence>